<dbReference type="CDD" id="cd05911">
    <property type="entry name" value="Firefly_Luc_like"/>
    <property type="match status" value="1"/>
</dbReference>
<keyword evidence="3" id="KW-0436">Ligase</keyword>
<dbReference type="InterPro" id="IPR042099">
    <property type="entry name" value="ANL_N_sf"/>
</dbReference>
<dbReference type="InterPro" id="IPR000873">
    <property type="entry name" value="AMP-dep_synth/lig_dom"/>
</dbReference>
<evidence type="ECO:0000259" key="1">
    <source>
        <dbReference type="Pfam" id="PF00501"/>
    </source>
</evidence>
<dbReference type="Pfam" id="PF00501">
    <property type="entry name" value="AMP-binding"/>
    <property type="match status" value="1"/>
</dbReference>
<evidence type="ECO:0000313" key="3">
    <source>
        <dbReference type="EMBL" id="THW86109.1"/>
    </source>
</evidence>
<gene>
    <name evidence="3" type="ORF">D6D15_07608</name>
</gene>
<accession>A0A4S9B0J5</accession>
<evidence type="ECO:0000313" key="4">
    <source>
        <dbReference type="Proteomes" id="UP000304928"/>
    </source>
</evidence>
<dbReference type="GO" id="GO:0016405">
    <property type="term" value="F:CoA-ligase activity"/>
    <property type="evidence" value="ECO:0007669"/>
    <property type="project" value="TreeGrafter"/>
</dbReference>
<dbReference type="PANTHER" id="PTHR24096">
    <property type="entry name" value="LONG-CHAIN-FATTY-ACID--COA LIGASE"/>
    <property type="match status" value="1"/>
</dbReference>
<dbReference type="InterPro" id="IPR020845">
    <property type="entry name" value="AMP-binding_CS"/>
</dbReference>
<dbReference type="AlphaFoldDB" id="A0A4S9B0J5"/>
<name>A0A4S9B0J5_AURPU</name>
<reference evidence="3 4" key="1">
    <citation type="submission" date="2018-10" db="EMBL/GenBank/DDBJ databases">
        <title>Fifty Aureobasidium pullulans genomes reveal a recombining polyextremotolerant generalist.</title>
        <authorList>
            <person name="Gostincar C."/>
            <person name="Turk M."/>
            <person name="Zajc J."/>
            <person name="Gunde-Cimerman N."/>
        </authorList>
    </citation>
    <scope>NUCLEOTIDE SEQUENCE [LARGE SCALE GENOMIC DNA]</scope>
    <source>
        <strain evidence="3 4">EXF-10507</strain>
    </source>
</reference>
<dbReference type="InterPro" id="IPR045851">
    <property type="entry name" value="AMP-bd_C_sf"/>
</dbReference>
<feature type="domain" description="AMP-binding enzyme C-terminal" evidence="2">
    <location>
        <begin position="591"/>
        <end position="668"/>
    </location>
</feature>
<organism evidence="3 4">
    <name type="scientific">Aureobasidium pullulans</name>
    <name type="common">Black yeast</name>
    <name type="synonym">Pullularia pullulans</name>
    <dbReference type="NCBI Taxonomy" id="5580"/>
    <lineage>
        <taxon>Eukaryota</taxon>
        <taxon>Fungi</taxon>
        <taxon>Dikarya</taxon>
        <taxon>Ascomycota</taxon>
        <taxon>Pezizomycotina</taxon>
        <taxon>Dothideomycetes</taxon>
        <taxon>Dothideomycetidae</taxon>
        <taxon>Dothideales</taxon>
        <taxon>Saccotheciaceae</taxon>
        <taxon>Aureobasidium</taxon>
    </lineage>
</organism>
<dbReference type="Gene3D" id="3.40.50.12780">
    <property type="entry name" value="N-terminal domain of ligase-like"/>
    <property type="match status" value="1"/>
</dbReference>
<feature type="domain" description="AMP-dependent synthetase/ligase" evidence="1">
    <location>
        <begin position="167"/>
        <end position="540"/>
    </location>
</feature>
<sequence>MFRYCNCANHPCPTLAFCILSKQLVETQVRKVRAGIQTRYKRDAERLDAALPSPRMSGTWRRGDRYQAHQAFLSDWNLWKKYSRVDLEVVHKPARAFAKIFETTGYQPAWRSRSLKSNPSSSSKGIGQCFNYIISTIIMPQQSPYQIDIPATDILSYVYPEGKAPYEKPIWIDAANPERSLSPKQALTWIKRLGLGLDHLNIGRNDVVMMFSTNHIFCPVAYLGVAGSGRVFSGCNPAYTVKEIAFQITNTGAKLILVDPSLLDNALKAAEQVGFPHDKIFLFLDEPCETQRGIRDWSSFLATEEAAESWQWHQMSADESKSNTAVLNYSSGTTGLPKGVKISHQNIIANVCQSLYMRELEQSYPSGQKPPERFLGFLPLYHAYGQLWSITAAAITQTPCYYMRVFNFEPFLSHIQRHRITHIQTAPPILVMLAKRPETEKYDLSSLINILCGAAPLSKELQNEVSTKFNLKVVQTWGMTEVTCSCLHVPGGLDDRSGSVGQVDPGAEIKLIDDNGNEVTQPGQRGEIFVKGKNICLGYWKNESATKATFDSDGFLKTGDVAIFDEKGWFWIVDRAKEIFKVNGFQVAPAELEAVLLENDDVADAAVCALNRDHEDYPRAYVVLKEQAKGKVTEKDVVEWMASKVAKHKRLSGGVKFIEEVPKSPSGKIQRVTLREWAKRDADQVTEIKARL</sequence>
<dbReference type="EMBL" id="QZAR01000160">
    <property type="protein sequence ID" value="THW86109.1"/>
    <property type="molecule type" value="Genomic_DNA"/>
</dbReference>
<protein>
    <submittedName>
        <fullName evidence="3">4-coumarate-CoA ligase</fullName>
    </submittedName>
</protein>
<dbReference type="PANTHER" id="PTHR24096:SF194">
    <property type="entry name" value="AMP-DEPENDENT SYNTHETASE_LIGASE DOMAIN-CONTAINING PROTEIN"/>
    <property type="match status" value="1"/>
</dbReference>
<dbReference type="Pfam" id="PF13193">
    <property type="entry name" value="AMP-binding_C"/>
    <property type="match status" value="1"/>
</dbReference>
<dbReference type="PROSITE" id="PS00455">
    <property type="entry name" value="AMP_BINDING"/>
    <property type="match status" value="1"/>
</dbReference>
<dbReference type="InterPro" id="IPR025110">
    <property type="entry name" value="AMP-bd_C"/>
</dbReference>
<evidence type="ECO:0000259" key="2">
    <source>
        <dbReference type="Pfam" id="PF13193"/>
    </source>
</evidence>
<proteinExistence type="predicted"/>
<comment type="caution">
    <text evidence="3">The sequence shown here is derived from an EMBL/GenBank/DDBJ whole genome shotgun (WGS) entry which is preliminary data.</text>
</comment>
<dbReference type="Proteomes" id="UP000304928">
    <property type="component" value="Unassembled WGS sequence"/>
</dbReference>
<dbReference type="SUPFAM" id="SSF56801">
    <property type="entry name" value="Acetyl-CoA synthetase-like"/>
    <property type="match status" value="1"/>
</dbReference>
<dbReference type="Gene3D" id="3.30.300.30">
    <property type="match status" value="1"/>
</dbReference>